<keyword evidence="3" id="KW-1185">Reference proteome</keyword>
<feature type="compositionally biased region" description="Polar residues" evidence="1">
    <location>
        <begin position="1"/>
        <end position="12"/>
    </location>
</feature>
<feature type="region of interest" description="Disordered" evidence="1">
    <location>
        <begin position="1"/>
        <end position="29"/>
    </location>
</feature>
<organism evidence="2 3">
    <name type="scientific">Ceratodon purpureus</name>
    <name type="common">Fire moss</name>
    <name type="synonym">Dicranum purpureum</name>
    <dbReference type="NCBI Taxonomy" id="3225"/>
    <lineage>
        <taxon>Eukaryota</taxon>
        <taxon>Viridiplantae</taxon>
        <taxon>Streptophyta</taxon>
        <taxon>Embryophyta</taxon>
        <taxon>Bryophyta</taxon>
        <taxon>Bryophytina</taxon>
        <taxon>Bryopsida</taxon>
        <taxon>Dicranidae</taxon>
        <taxon>Pseudoditrichales</taxon>
        <taxon>Ditrichaceae</taxon>
        <taxon>Ceratodon</taxon>
    </lineage>
</organism>
<dbReference type="EMBL" id="CM026430">
    <property type="protein sequence ID" value="KAG0562184.1"/>
    <property type="molecule type" value="Genomic_DNA"/>
</dbReference>
<feature type="compositionally biased region" description="Basic residues" evidence="1">
    <location>
        <begin position="114"/>
        <end position="124"/>
    </location>
</feature>
<dbReference type="AlphaFoldDB" id="A0A8T0GVL8"/>
<gene>
    <name evidence="2" type="ORF">KC19_9G124900</name>
</gene>
<proteinExistence type="predicted"/>
<accession>A0A8T0GVL8</accession>
<dbReference type="Proteomes" id="UP000822688">
    <property type="component" value="Chromosome 9"/>
</dbReference>
<evidence type="ECO:0000313" key="2">
    <source>
        <dbReference type="EMBL" id="KAG0562184.1"/>
    </source>
</evidence>
<feature type="region of interest" description="Disordered" evidence="1">
    <location>
        <begin position="70"/>
        <end position="124"/>
    </location>
</feature>
<evidence type="ECO:0000256" key="1">
    <source>
        <dbReference type="SAM" id="MobiDB-lite"/>
    </source>
</evidence>
<name>A0A8T0GVL8_CERPU</name>
<comment type="caution">
    <text evidence="2">The sequence shown here is derived from an EMBL/GenBank/DDBJ whole genome shotgun (WGS) entry which is preliminary data.</text>
</comment>
<reference evidence="2" key="1">
    <citation type="submission" date="2020-06" db="EMBL/GenBank/DDBJ databases">
        <title>WGS assembly of Ceratodon purpureus strain R40.</title>
        <authorList>
            <person name="Carey S.B."/>
            <person name="Jenkins J."/>
            <person name="Shu S."/>
            <person name="Lovell J.T."/>
            <person name="Sreedasyam A."/>
            <person name="Maumus F."/>
            <person name="Tiley G.P."/>
            <person name="Fernandez-Pozo N."/>
            <person name="Barry K."/>
            <person name="Chen C."/>
            <person name="Wang M."/>
            <person name="Lipzen A."/>
            <person name="Daum C."/>
            <person name="Saski C.A."/>
            <person name="Payton A.C."/>
            <person name="Mcbreen J.C."/>
            <person name="Conrad R.E."/>
            <person name="Kollar L.M."/>
            <person name="Olsson S."/>
            <person name="Huttunen S."/>
            <person name="Landis J.B."/>
            <person name="Wickett N.J."/>
            <person name="Johnson M.G."/>
            <person name="Rensing S.A."/>
            <person name="Grimwood J."/>
            <person name="Schmutz J."/>
            <person name="Mcdaniel S.F."/>
        </authorList>
    </citation>
    <scope>NUCLEOTIDE SEQUENCE</scope>
    <source>
        <strain evidence="2">R40</strain>
    </source>
</reference>
<feature type="compositionally biased region" description="Polar residues" evidence="1">
    <location>
        <begin position="20"/>
        <end position="29"/>
    </location>
</feature>
<evidence type="ECO:0000313" key="3">
    <source>
        <dbReference type="Proteomes" id="UP000822688"/>
    </source>
</evidence>
<protein>
    <submittedName>
        <fullName evidence="2">Uncharacterized protein</fullName>
    </submittedName>
</protein>
<sequence length="124" mass="14040">MIPNLRTPSKSATKIKPNRKPQNQKLPQTTKTLQIFQQTVLSNKISNHPNQSITQHSNPTTQLQILTHPNKIPTKPTKFLTPIPKPHKNPAKFRLGNAPRKEEKVQLIKSGAKTAKKGNQRARY</sequence>